<dbReference type="InterPro" id="IPR001611">
    <property type="entry name" value="Leu-rich_rpt"/>
</dbReference>
<keyword evidence="1" id="KW-0433">Leucine-rich repeat</keyword>
<reference evidence="5 6" key="1">
    <citation type="submission" date="2019-08" db="EMBL/GenBank/DDBJ databases">
        <authorList>
            <person name="Alioto T."/>
            <person name="Alioto T."/>
            <person name="Gomez Garrido J."/>
        </authorList>
    </citation>
    <scope>NUCLEOTIDE SEQUENCE [LARGE SCALE GENOMIC DNA]</scope>
</reference>
<keyword evidence="3" id="KW-0539">Nucleus</keyword>
<evidence type="ECO:0000256" key="2">
    <source>
        <dbReference type="ARBA" id="ARBA00022737"/>
    </source>
</evidence>
<feature type="domain" description="PIF1/LRR1 pleckstrin homology" evidence="4">
    <location>
        <begin position="1"/>
        <end position="102"/>
    </location>
</feature>
<keyword evidence="2" id="KW-0677">Repeat</keyword>
<dbReference type="Proteomes" id="UP000325440">
    <property type="component" value="Unassembled WGS sequence"/>
</dbReference>
<dbReference type="InterPro" id="IPR003591">
    <property type="entry name" value="Leu-rich_rpt_typical-subtyp"/>
</dbReference>
<evidence type="ECO:0000313" key="5">
    <source>
        <dbReference type="EMBL" id="VVC43715.1"/>
    </source>
</evidence>
<organism evidence="5 6">
    <name type="scientific">Cinara cedri</name>
    <dbReference type="NCBI Taxonomy" id="506608"/>
    <lineage>
        <taxon>Eukaryota</taxon>
        <taxon>Metazoa</taxon>
        <taxon>Ecdysozoa</taxon>
        <taxon>Arthropoda</taxon>
        <taxon>Hexapoda</taxon>
        <taxon>Insecta</taxon>
        <taxon>Pterygota</taxon>
        <taxon>Neoptera</taxon>
        <taxon>Paraneoptera</taxon>
        <taxon>Hemiptera</taxon>
        <taxon>Sternorrhyncha</taxon>
        <taxon>Aphidomorpha</taxon>
        <taxon>Aphidoidea</taxon>
        <taxon>Aphididae</taxon>
        <taxon>Lachninae</taxon>
        <taxon>Cinara</taxon>
    </lineage>
</organism>
<dbReference type="SMART" id="SM00369">
    <property type="entry name" value="LRR_TYP"/>
    <property type="match status" value="2"/>
</dbReference>
<evidence type="ECO:0000313" key="6">
    <source>
        <dbReference type="Proteomes" id="UP000325440"/>
    </source>
</evidence>
<dbReference type="Pfam" id="PF25344">
    <property type="entry name" value="PH_LRR1"/>
    <property type="match status" value="1"/>
</dbReference>
<dbReference type="InterPro" id="IPR057437">
    <property type="entry name" value="PIF1/LRR1_PH"/>
</dbReference>
<dbReference type="PANTHER" id="PTHR48051:SF46">
    <property type="entry name" value="LEUCINE RICH REPEAT-CONTAINING DOMAIN PROTEIN"/>
    <property type="match status" value="1"/>
</dbReference>
<protein>
    <submittedName>
        <fullName evidence="5">Leucine-rich repeat,Leucine-rich repeat domain, L domain-like,Leucine-rich repeat, typical subtype</fullName>
    </submittedName>
</protein>
<dbReference type="Pfam" id="PF13855">
    <property type="entry name" value="LRR_8"/>
    <property type="match status" value="1"/>
</dbReference>
<evidence type="ECO:0000259" key="4">
    <source>
        <dbReference type="Pfam" id="PF25344"/>
    </source>
</evidence>
<dbReference type="EMBL" id="CABPRJ010002371">
    <property type="protein sequence ID" value="VVC43715.1"/>
    <property type="molecule type" value="Genomic_DNA"/>
</dbReference>
<evidence type="ECO:0000256" key="3">
    <source>
        <dbReference type="ARBA" id="ARBA00023242"/>
    </source>
</evidence>
<dbReference type="SUPFAM" id="SSF52058">
    <property type="entry name" value="L domain-like"/>
    <property type="match status" value="1"/>
</dbReference>
<proteinExistence type="predicted"/>
<dbReference type="GO" id="GO:0005737">
    <property type="term" value="C:cytoplasm"/>
    <property type="evidence" value="ECO:0007669"/>
    <property type="project" value="TreeGrafter"/>
</dbReference>
<accession>A0A5E4NJ05</accession>
<keyword evidence="6" id="KW-1185">Reference proteome</keyword>
<gene>
    <name evidence="5" type="ORF">CINCED_3A015845</name>
</gene>
<dbReference type="InterPro" id="IPR050216">
    <property type="entry name" value="LRR_domain-containing"/>
</dbReference>
<dbReference type="AlphaFoldDB" id="A0A5E4NJ05"/>
<dbReference type="InterPro" id="IPR032675">
    <property type="entry name" value="LRR_dom_sf"/>
</dbReference>
<dbReference type="Gene3D" id="3.80.10.10">
    <property type="entry name" value="Ribonuclease Inhibitor"/>
    <property type="match status" value="1"/>
</dbReference>
<dbReference type="OrthoDB" id="17912at2759"/>
<sequence>MLILCMVDIQNLDATPWQRNSRFFRSCVLSKQSNDNYYISVKNSKYPNSITYDLAELENVHHKFIKQGKLGLRFEQPNHLVLIKSDDKPLLELFLMQIQNIVIKRPVVIATRHMPRTIPPKKKCVNRFNPMSREFVAINRFDNRVLNMKQLNYIVLENCDVPSLPIDVGNLPIAYLSLSNSKLATTQYEQDIFWNWMSMNTISNTLKTLRLDHVDLRVLPFETLFLKNLETLSVSNNNLTFLPQCIGELQKLKVLDVAENMLNYLPISLYNRTFQTLNISSNKFMQHDSLLYDHIHSFVHSINRCICSEIQTPENPAVKMLSHLSFCSLLKNNVKFKRQDLPRSLWKYFDLAGRCINCDQFMLPYNIIINHTVAYPTASNLIRNQDSGSIPWQTMACRFKCLTYSSSM</sequence>
<dbReference type="PANTHER" id="PTHR48051">
    <property type="match status" value="1"/>
</dbReference>
<name>A0A5E4NJ05_9HEMI</name>
<evidence type="ECO:0000256" key="1">
    <source>
        <dbReference type="ARBA" id="ARBA00022614"/>
    </source>
</evidence>